<dbReference type="InterPro" id="IPR036259">
    <property type="entry name" value="MFS_trans_sf"/>
</dbReference>
<feature type="transmembrane region" description="Helical" evidence="1">
    <location>
        <begin position="264"/>
        <end position="285"/>
    </location>
</feature>
<organism evidence="3 4">
    <name type="scientific">Thermoplasma acidophilum (strain ATCC 25905 / DSM 1728 / JCM 9062 / NBRC 15155 / AMRC-C165)</name>
    <dbReference type="NCBI Taxonomy" id="273075"/>
    <lineage>
        <taxon>Archaea</taxon>
        <taxon>Methanobacteriati</taxon>
        <taxon>Thermoplasmatota</taxon>
        <taxon>Thermoplasmata</taxon>
        <taxon>Thermoplasmatales</taxon>
        <taxon>Thermoplasmataceae</taxon>
        <taxon>Thermoplasma</taxon>
    </lineage>
</organism>
<keyword evidence="1" id="KW-0812">Transmembrane</keyword>
<dbReference type="PANTHER" id="PTHR23518">
    <property type="entry name" value="C-METHYLTRANSFERASE"/>
    <property type="match status" value="1"/>
</dbReference>
<evidence type="ECO:0000313" key="3">
    <source>
        <dbReference type="EMBL" id="CAC11303.1"/>
    </source>
</evidence>
<gene>
    <name evidence="3" type="ordered locus">Ta0156</name>
</gene>
<feature type="transmembrane region" description="Helical" evidence="1">
    <location>
        <begin position="162"/>
        <end position="182"/>
    </location>
</feature>
<dbReference type="STRING" id="273075.gene:9571371"/>
<dbReference type="InParanoid" id="Q9HLR9"/>
<dbReference type="InterPro" id="IPR020846">
    <property type="entry name" value="MFS_dom"/>
</dbReference>
<dbReference type="HOGENOM" id="CLU_051127_0_0_2"/>
<accession>Q9HLR9</accession>
<reference evidence="3 4" key="1">
    <citation type="journal article" date="2000" name="Nature">
        <title>The genome sequence of the thermoacidophilic scavenger Thermoplasma acidophilum.</title>
        <authorList>
            <person name="Ruepp A."/>
            <person name="Graml W."/>
            <person name="Santos-Martinez M.L."/>
            <person name="Koretke K.K."/>
            <person name="Volker C."/>
            <person name="Mewes H.W."/>
            <person name="Frishman D."/>
            <person name="Stocker S."/>
            <person name="Lupas A.N."/>
            <person name="Baumeister W."/>
        </authorList>
    </citation>
    <scope>NUCLEOTIDE SEQUENCE [LARGE SCALE GENOMIC DNA]</scope>
    <source>
        <strain evidence="4">ATCC 25905 / DSM 1728 / JCM 9062 / NBRC 15155 / AMRC-C165</strain>
    </source>
</reference>
<dbReference type="Pfam" id="PF07690">
    <property type="entry name" value="MFS_1"/>
    <property type="match status" value="1"/>
</dbReference>
<feature type="transmembrane region" description="Helical" evidence="1">
    <location>
        <begin position="138"/>
        <end position="156"/>
    </location>
</feature>
<dbReference type="PROSITE" id="PS50850">
    <property type="entry name" value="MFS"/>
    <property type="match status" value="1"/>
</dbReference>
<dbReference type="EnsemblBacteria" id="CAC11303">
    <property type="protein sequence ID" value="CAC11303"/>
    <property type="gene ID" value="CAC11303"/>
</dbReference>
<dbReference type="Gene3D" id="1.20.1250.20">
    <property type="entry name" value="MFS general substrate transporter like domains"/>
    <property type="match status" value="1"/>
</dbReference>
<dbReference type="EMBL" id="AL445063">
    <property type="protein sequence ID" value="CAC11303.1"/>
    <property type="molecule type" value="Genomic_DNA"/>
</dbReference>
<dbReference type="PANTHER" id="PTHR23518:SF2">
    <property type="entry name" value="MAJOR FACILITATOR SUPERFAMILY TRANSPORTER"/>
    <property type="match status" value="1"/>
</dbReference>
<feature type="transmembrane region" description="Helical" evidence="1">
    <location>
        <begin position="297"/>
        <end position="317"/>
    </location>
</feature>
<dbReference type="InterPro" id="IPR011701">
    <property type="entry name" value="MFS"/>
</dbReference>
<feature type="transmembrane region" description="Helical" evidence="1">
    <location>
        <begin position="94"/>
        <end position="117"/>
    </location>
</feature>
<feature type="transmembrane region" description="Helical" evidence="1">
    <location>
        <begin position="36"/>
        <end position="57"/>
    </location>
</feature>
<evidence type="ECO:0000313" key="4">
    <source>
        <dbReference type="Proteomes" id="UP000001024"/>
    </source>
</evidence>
<dbReference type="GO" id="GO:0022857">
    <property type="term" value="F:transmembrane transporter activity"/>
    <property type="evidence" value="ECO:0007669"/>
    <property type="project" value="InterPro"/>
</dbReference>
<sequence length="427" mass="47174">MPDNRWFASYLMSSMASGITNPMIPLFVVVYLHSNVFFVGLASAVSSAASVPALILWGDLSDAVSKRKIFVLIGFFGAFVSFLPIVFVHSIYQYLAILITFQVLAMASVPVSTIMLLEQNDRSVWPQIISKFSMVSGIGSVLGLGLGTALITFYYSPSDLPYVYIVSSAVYLIAGIMALRFIHEPRRILNRNAIQANTFRIIERPRYFPVAVIHYLRLNGKNNGHRLDRNLVLFIAMTAFLMFGFQIFFVPYPVMVIDFGANNTLIFLMYMFNSAFSTVSFIFSGRIVNRIGGKTSLFLAVTTRIMVFGLSSLIPNISSRDLAIISAVSIYSFLGGIWSIISVSQTNYVSKNATQQTRGKAIGLYNSLLGVGQIFGGLVSGEVTTLFGYSIDYIMAAAVITIGMVIILRIYRGERLFLTGMRPMAKA</sequence>
<feature type="transmembrane region" description="Helical" evidence="1">
    <location>
        <begin position="231"/>
        <end position="252"/>
    </location>
</feature>
<dbReference type="SUPFAM" id="SSF103473">
    <property type="entry name" value="MFS general substrate transporter"/>
    <property type="match status" value="1"/>
</dbReference>
<evidence type="ECO:0000256" key="1">
    <source>
        <dbReference type="SAM" id="Phobius"/>
    </source>
</evidence>
<feature type="transmembrane region" description="Helical" evidence="1">
    <location>
        <begin position="362"/>
        <end position="381"/>
    </location>
</feature>
<keyword evidence="1" id="KW-0472">Membrane</keyword>
<feature type="transmembrane region" description="Helical" evidence="1">
    <location>
        <begin position="323"/>
        <end position="341"/>
    </location>
</feature>
<feature type="transmembrane region" description="Helical" evidence="1">
    <location>
        <begin position="7"/>
        <end position="30"/>
    </location>
</feature>
<dbReference type="CDD" id="cd17325">
    <property type="entry name" value="MFS_MdtG_SLC18_like"/>
    <property type="match status" value="1"/>
</dbReference>
<dbReference type="OrthoDB" id="86286at2157"/>
<proteinExistence type="predicted"/>
<feature type="transmembrane region" description="Helical" evidence="1">
    <location>
        <begin position="69"/>
        <end position="88"/>
    </location>
</feature>
<dbReference type="Proteomes" id="UP000001024">
    <property type="component" value="Chromosome"/>
</dbReference>
<dbReference type="eggNOG" id="arCOG00130">
    <property type="taxonomic scope" value="Archaea"/>
</dbReference>
<name>Q9HLR9_THEAC</name>
<dbReference type="RefSeq" id="WP_010900583.1">
    <property type="nucleotide sequence ID" value="NC_002578.1"/>
</dbReference>
<keyword evidence="1" id="KW-1133">Transmembrane helix</keyword>
<dbReference type="KEGG" id="tac:Ta0156"/>
<dbReference type="AlphaFoldDB" id="Q9HLR9"/>
<feature type="domain" description="Major facilitator superfamily (MFS) profile" evidence="2">
    <location>
        <begin position="1"/>
        <end position="415"/>
    </location>
</feature>
<keyword evidence="4" id="KW-1185">Reference proteome</keyword>
<feature type="transmembrane region" description="Helical" evidence="1">
    <location>
        <begin position="393"/>
        <end position="411"/>
    </location>
</feature>
<protein>
    <recommendedName>
        <fullName evidence="2">Major facilitator superfamily (MFS) profile domain-containing protein</fullName>
    </recommendedName>
</protein>
<evidence type="ECO:0000259" key="2">
    <source>
        <dbReference type="PROSITE" id="PS50850"/>
    </source>
</evidence>
<dbReference type="PaxDb" id="273075-Ta0156"/>